<sequence>MGERCYRNSCDYRFRRPGQPFSLCDRTNHSAGLRLKLLLVVISTPVTFRKILESHHPLNFRLYEPHALLYWLTDFFMQVLALFLHDSGVL</sequence>
<evidence type="ECO:0000313" key="1">
    <source>
        <dbReference type="EMBL" id="KAK3798546.1"/>
    </source>
</evidence>
<keyword evidence="2" id="KW-1185">Reference proteome</keyword>
<proteinExistence type="predicted"/>
<organism evidence="1 2">
    <name type="scientific">Elysia crispata</name>
    <name type="common">lettuce slug</name>
    <dbReference type="NCBI Taxonomy" id="231223"/>
    <lineage>
        <taxon>Eukaryota</taxon>
        <taxon>Metazoa</taxon>
        <taxon>Spiralia</taxon>
        <taxon>Lophotrochozoa</taxon>
        <taxon>Mollusca</taxon>
        <taxon>Gastropoda</taxon>
        <taxon>Heterobranchia</taxon>
        <taxon>Euthyneura</taxon>
        <taxon>Panpulmonata</taxon>
        <taxon>Sacoglossa</taxon>
        <taxon>Placobranchoidea</taxon>
        <taxon>Plakobranchidae</taxon>
        <taxon>Elysia</taxon>
    </lineage>
</organism>
<accession>A0AAE1B422</accession>
<dbReference type="AlphaFoldDB" id="A0AAE1B422"/>
<name>A0AAE1B422_9GAST</name>
<dbReference type="Proteomes" id="UP001283361">
    <property type="component" value="Unassembled WGS sequence"/>
</dbReference>
<reference evidence="1" key="1">
    <citation type="journal article" date="2023" name="G3 (Bethesda)">
        <title>A reference genome for the long-term kleptoplast-retaining sea slug Elysia crispata morphotype clarki.</title>
        <authorList>
            <person name="Eastman K.E."/>
            <person name="Pendleton A.L."/>
            <person name="Shaikh M.A."/>
            <person name="Suttiyut T."/>
            <person name="Ogas R."/>
            <person name="Tomko P."/>
            <person name="Gavelis G."/>
            <person name="Widhalm J.R."/>
            <person name="Wisecaver J.H."/>
        </authorList>
    </citation>
    <scope>NUCLEOTIDE SEQUENCE</scope>
    <source>
        <strain evidence="1">ECLA1</strain>
    </source>
</reference>
<comment type="caution">
    <text evidence="1">The sequence shown here is derived from an EMBL/GenBank/DDBJ whole genome shotgun (WGS) entry which is preliminary data.</text>
</comment>
<evidence type="ECO:0000313" key="2">
    <source>
        <dbReference type="Proteomes" id="UP001283361"/>
    </source>
</evidence>
<dbReference type="EMBL" id="JAWDGP010000665">
    <property type="protein sequence ID" value="KAK3798546.1"/>
    <property type="molecule type" value="Genomic_DNA"/>
</dbReference>
<gene>
    <name evidence="1" type="ORF">RRG08_031559</name>
</gene>
<protein>
    <submittedName>
        <fullName evidence="1">Uncharacterized protein</fullName>
    </submittedName>
</protein>